<feature type="non-terminal residue" evidence="6">
    <location>
        <position position="1"/>
    </location>
</feature>
<sequence length="486" mass="51848">GFLSVALLICNRIVGTGIFATPALIVQASGSVGSSLLLWLTGACIAAAGTAVYIEFGTGIPKNGGELNYLRFLYPKPPFAVISAYAAYATTMGWAGGNSIICGQYTLHALRIPVNQWNQRFVALLCLSIGATLHSTSVKWGLKVQNSFGMFKIAVLATIALAGLAVLGGLVKVEGDPARENFSHPFEGSRTSPNSLVTGLYRVIWSFVGYANANAALSEVKDPVKVLRRAAPLGVAAVSALYLGVNVAFFSGVSKQEMIAGPGTTVACFFHNVFGPSAETILSIFIALSAFGTVLSVLFSHGRINQEVARAGIVPFSSFFTRSSKTFGTPAAGIALHWAACVVIVVAAPPGDAYNMIINVISYPLAIINTAISGGLLLLYLNPKRAQEREWNPPFRAGLPAVAFFFAANLFLTFAPLVPPAPDSQPYKTLPYWLHVAVGVSLFVCGGVYWASWYIVLPRIGRYRLVQEEVMQADGQSRTVFRRIPT</sequence>
<feature type="transmembrane region" description="Helical" evidence="5">
    <location>
        <begin position="280"/>
        <end position="300"/>
    </location>
</feature>
<dbReference type="GO" id="GO:0015179">
    <property type="term" value="F:L-amino acid transmembrane transporter activity"/>
    <property type="evidence" value="ECO:0007669"/>
    <property type="project" value="TreeGrafter"/>
</dbReference>
<accession>A0A165MM24</accession>
<feature type="transmembrane region" description="Helical" evidence="5">
    <location>
        <begin position="153"/>
        <end position="171"/>
    </location>
</feature>
<dbReference type="GO" id="GO:0016020">
    <property type="term" value="C:membrane"/>
    <property type="evidence" value="ECO:0007669"/>
    <property type="project" value="UniProtKB-SubCell"/>
</dbReference>
<feature type="transmembrane region" description="Helical" evidence="5">
    <location>
        <begin position="393"/>
        <end position="412"/>
    </location>
</feature>
<dbReference type="Gene3D" id="1.20.1740.10">
    <property type="entry name" value="Amino acid/polyamine transporter I"/>
    <property type="match status" value="1"/>
</dbReference>
<evidence type="ECO:0000256" key="3">
    <source>
        <dbReference type="ARBA" id="ARBA00022989"/>
    </source>
</evidence>
<proteinExistence type="predicted"/>
<evidence type="ECO:0000256" key="5">
    <source>
        <dbReference type="SAM" id="Phobius"/>
    </source>
</evidence>
<organism evidence="6 7">
    <name type="scientific">Exidia glandulosa HHB12029</name>
    <dbReference type="NCBI Taxonomy" id="1314781"/>
    <lineage>
        <taxon>Eukaryota</taxon>
        <taxon>Fungi</taxon>
        <taxon>Dikarya</taxon>
        <taxon>Basidiomycota</taxon>
        <taxon>Agaricomycotina</taxon>
        <taxon>Agaricomycetes</taxon>
        <taxon>Auriculariales</taxon>
        <taxon>Exidiaceae</taxon>
        <taxon>Exidia</taxon>
    </lineage>
</organism>
<feature type="transmembrane region" description="Helical" evidence="5">
    <location>
        <begin position="38"/>
        <end position="58"/>
    </location>
</feature>
<evidence type="ECO:0000256" key="4">
    <source>
        <dbReference type="ARBA" id="ARBA00023136"/>
    </source>
</evidence>
<reference evidence="6 7" key="1">
    <citation type="journal article" date="2016" name="Mol. Biol. Evol.">
        <title>Comparative Genomics of Early-Diverging Mushroom-Forming Fungi Provides Insights into the Origins of Lignocellulose Decay Capabilities.</title>
        <authorList>
            <person name="Nagy L.G."/>
            <person name="Riley R."/>
            <person name="Tritt A."/>
            <person name="Adam C."/>
            <person name="Daum C."/>
            <person name="Floudas D."/>
            <person name="Sun H."/>
            <person name="Yadav J.S."/>
            <person name="Pangilinan J."/>
            <person name="Larsson K.H."/>
            <person name="Matsuura K."/>
            <person name="Barry K."/>
            <person name="Labutti K."/>
            <person name="Kuo R."/>
            <person name="Ohm R.A."/>
            <person name="Bhattacharya S.S."/>
            <person name="Shirouzu T."/>
            <person name="Yoshinaga Y."/>
            <person name="Martin F.M."/>
            <person name="Grigoriev I.V."/>
            <person name="Hibbett D.S."/>
        </authorList>
    </citation>
    <scope>NUCLEOTIDE SEQUENCE [LARGE SCALE GENOMIC DNA]</scope>
    <source>
        <strain evidence="6 7">HHB12029</strain>
    </source>
</reference>
<evidence type="ECO:0000256" key="2">
    <source>
        <dbReference type="ARBA" id="ARBA00022692"/>
    </source>
</evidence>
<name>A0A165MM24_EXIGL</name>
<feature type="transmembrane region" description="Helical" evidence="5">
    <location>
        <begin position="327"/>
        <end position="348"/>
    </location>
</feature>
<comment type="subcellular location">
    <subcellularLocation>
        <location evidence="1">Membrane</location>
        <topology evidence="1">Multi-pass membrane protein</topology>
    </subcellularLocation>
</comment>
<dbReference type="Pfam" id="PF13520">
    <property type="entry name" value="AA_permease_2"/>
    <property type="match status" value="1"/>
</dbReference>
<feature type="transmembrane region" description="Helical" evidence="5">
    <location>
        <begin position="121"/>
        <end position="141"/>
    </location>
</feature>
<dbReference type="PIRSF" id="PIRSF006060">
    <property type="entry name" value="AA_transporter"/>
    <property type="match status" value="1"/>
</dbReference>
<dbReference type="PANTHER" id="PTHR11785:SF498">
    <property type="entry name" value="HIGH-AFFINITY METHIONINE PERMEASE"/>
    <property type="match status" value="1"/>
</dbReference>
<evidence type="ECO:0000313" key="6">
    <source>
        <dbReference type="EMBL" id="KZV99465.1"/>
    </source>
</evidence>
<dbReference type="InterPro" id="IPR002293">
    <property type="entry name" value="AA/rel_permease1"/>
</dbReference>
<evidence type="ECO:0000256" key="1">
    <source>
        <dbReference type="ARBA" id="ARBA00004141"/>
    </source>
</evidence>
<dbReference type="AlphaFoldDB" id="A0A165MM24"/>
<feature type="transmembrane region" description="Helical" evidence="5">
    <location>
        <begin position="230"/>
        <end position="250"/>
    </location>
</feature>
<keyword evidence="3 5" id="KW-1133">Transmembrane helix</keyword>
<dbReference type="PANTHER" id="PTHR11785">
    <property type="entry name" value="AMINO ACID TRANSPORTER"/>
    <property type="match status" value="1"/>
</dbReference>
<dbReference type="EMBL" id="KV425909">
    <property type="protein sequence ID" value="KZV99465.1"/>
    <property type="molecule type" value="Genomic_DNA"/>
</dbReference>
<feature type="transmembrane region" description="Helical" evidence="5">
    <location>
        <begin position="79"/>
        <end position="101"/>
    </location>
</feature>
<evidence type="ECO:0000313" key="7">
    <source>
        <dbReference type="Proteomes" id="UP000077266"/>
    </source>
</evidence>
<protein>
    <submittedName>
        <fullName evidence="6">Amino acid transporter</fullName>
    </submittedName>
</protein>
<feature type="transmembrane region" description="Helical" evidence="5">
    <location>
        <begin position="360"/>
        <end position="381"/>
    </location>
</feature>
<dbReference type="Proteomes" id="UP000077266">
    <property type="component" value="Unassembled WGS sequence"/>
</dbReference>
<gene>
    <name evidence="6" type="ORF">EXIGLDRAFT_605636</name>
</gene>
<dbReference type="STRING" id="1314781.A0A165MM24"/>
<dbReference type="InParanoid" id="A0A165MM24"/>
<dbReference type="OrthoDB" id="5982228at2759"/>
<feature type="transmembrane region" description="Helical" evidence="5">
    <location>
        <begin position="432"/>
        <end position="457"/>
    </location>
</feature>
<keyword evidence="7" id="KW-1185">Reference proteome</keyword>
<keyword evidence="2 5" id="KW-0812">Transmembrane</keyword>
<keyword evidence="4 5" id="KW-0472">Membrane</keyword>
<dbReference type="InterPro" id="IPR050598">
    <property type="entry name" value="AminoAcid_Transporter"/>
</dbReference>